<dbReference type="Pfam" id="PF00089">
    <property type="entry name" value="Trypsin"/>
    <property type="match status" value="1"/>
</dbReference>
<keyword evidence="3" id="KW-0732">Signal</keyword>
<organism evidence="9">
    <name type="scientific">Notodromas monacha</name>
    <dbReference type="NCBI Taxonomy" id="399045"/>
    <lineage>
        <taxon>Eukaryota</taxon>
        <taxon>Metazoa</taxon>
        <taxon>Ecdysozoa</taxon>
        <taxon>Arthropoda</taxon>
        <taxon>Crustacea</taxon>
        <taxon>Oligostraca</taxon>
        <taxon>Ostracoda</taxon>
        <taxon>Podocopa</taxon>
        <taxon>Podocopida</taxon>
        <taxon>Cypridocopina</taxon>
        <taxon>Cypridoidea</taxon>
        <taxon>Cyprididae</taxon>
        <taxon>Notodromas</taxon>
    </lineage>
</organism>
<evidence type="ECO:0000256" key="5">
    <source>
        <dbReference type="ARBA" id="ARBA00023180"/>
    </source>
</evidence>
<dbReference type="PANTHER" id="PTHR24258">
    <property type="entry name" value="SERINE PROTEASE-RELATED"/>
    <property type="match status" value="1"/>
</dbReference>
<accession>A0A7R9GIK4</accession>
<sequence length="369" mass="40429">ENRCSVDYFECCSFTDLCGEDVDCLIQVSLVPPSASQSSSPETTSSSSETNSSSEATITPPSIAYKPVPPTIREPPALSEPIPCGRRNFDGVGVRLAGSAEIQQAQYGEFPWMVALLREDTIGRSQPIDVYVCGAVLISPHLVATAAHCVNDYAKGLFFNLKARLGEWDALADSEPYHQQDFRVKSIVIHPEFRPRLVLNDIAILVLEHPVQFSSFVSPICLPSEAENEQYSRIEKCVVTGWGRDSFYGRMQNVLKLIEIPTVPKSTCEEKLRDTRLGPRFKLHPSFICAGGNGIDACKGDGGSPLVCPSLHTGSDVQSIRYVLTGLVAWGIGCAGIPPGVYVNVPYFMPWLAPFLKEYDPGYDYFGHS</sequence>
<evidence type="ECO:0000256" key="3">
    <source>
        <dbReference type="ARBA" id="ARBA00022729"/>
    </source>
</evidence>
<keyword evidence="2" id="KW-0964">Secreted</keyword>
<dbReference type="PANTHER" id="PTHR24258:SF129">
    <property type="entry name" value="LP15124P-RELATED"/>
    <property type="match status" value="1"/>
</dbReference>
<keyword evidence="4" id="KW-1015">Disulfide bond</keyword>
<evidence type="ECO:0000256" key="2">
    <source>
        <dbReference type="ARBA" id="ARBA00022525"/>
    </source>
</evidence>
<dbReference type="FunFam" id="2.40.10.10:FF:000028">
    <property type="entry name" value="Serine protease easter"/>
    <property type="match status" value="1"/>
</dbReference>
<evidence type="ECO:0000256" key="1">
    <source>
        <dbReference type="ARBA" id="ARBA00004613"/>
    </source>
</evidence>
<gene>
    <name evidence="9" type="ORF">NMOB1V02_LOCUS10154</name>
</gene>
<keyword evidence="10" id="KW-1185">Reference proteome</keyword>
<dbReference type="PROSITE" id="PS50240">
    <property type="entry name" value="TRYPSIN_DOM"/>
    <property type="match status" value="1"/>
</dbReference>
<dbReference type="GO" id="GO:0004252">
    <property type="term" value="F:serine-type endopeptidase activity"/>
    <property type="evidence" value="ECO:0007669"/>
    <property type="project" value="InterPro"/>
</dbReference>
<dbReference type="PRINTS" id="PR00722">
    <property type="entry name" value="CHYMOTRYPSIN"/>
</dbReference>
<dbReference type="InterPro" id="IPR043504">
    <property type="entry name" value="Peptidase_S1_PA_chymotrypsin"/>
</dbReference>
<evidence type="ECO:0000256" key="6">
    <source>
        <dbReference type="ARBA" id="ARBA00024195"/>
    </source>
</evidence>
<protein>
    <recommendedName>
        <fullName evidence="8">Peptidase S1 domain-containing protein</fullName>
    </recommendedName>
</protein>
<proteinExistence type="inferred from homology"/>
<dbReference type="SMART" id="SM00020">
    <property type="entry name" value="Tryp_SPc"/>
    <property type="match status" value="1"/>
</dbReference>
<dbReference type="InterPro" id="IPR009003">
    <property type="entry name" value="Peptidase_S1_PA"/>
</dbReference>
<dbReference type="AlphaFoldDB" id="A0A7R9GIK4"/>
<comment type="subcellular location">
    <subcellularLocation>
        <location evidence="1">Secreted</location>
    </subcellularLocation>
</comment>
<evidence type="ECO:0000259" key="8">
    <source>
        <dbReference type="PROSITE" id="PS50240"/>
    </source>
</evidence>
<feature type="compositionally biased region" description="Low complexity" evidence="7">
    <location>
        <begin position="33"/>
        <end position="55"/>
    </location>
</feature>
<dbReference type="SUPFAM" id="SSF50494">
    <property type="entry name" value="Trypsin-like serine proteases"/>
    <property type="match status" value="1"/>
</dbReference>
<evidence type="ECO:0000313" key="9">
    <source>
        <dbReference type="EMBL" id="CAD7282532.1"/>
    </source>
</evidence>
<comment type="similarity">
    <text evidence="6">Belongs to the peptidase S1 family. CLIP subfamily.</text>
</comment>
<evidence type="ECO:0000313" key="10">
    <source>
        <dbReference type="Proteomes" id="UP000678499"/>
    </source>
</evidence>
<dbReference type="InterPro" id="IPR001314">
    <property type="entry name" value="Peptidase_S1A"/>
</dbReference>
<feature type="domain" description="Peptidase S1" evidence="8">
    <location>
        <begin position="96"/>
        <end position="357"/>
    </location>
</feature>
<reference evidence="9" key="1">
    <citation type="submission" date="2020-11" db="EMBL/GenBank/DDBJ databases">
        <authorList>
            <person name="Tran Van P."/>
        </authorList>
    </citation>
    <scope>NUCLEOTIDE SEQUENCE</scope>
</reference>
<dbReference type="OrthoDB" id="6261922at2759"/>
<evidence type="ECO:0000256" key="7">
    <source>
        <dbReference type="SAM" id="MobiDB-lite"/>
    </source>
</evidence>
<dbReference type="GO" id="GO:0006508">
    <property type="term" value="P:proteolysis"/>
    <property type="evidence" value="ECO:0007669"/>
    <property type="project" value="InterPro"/>
</dbReference>
<feature type="region of interest" description="Disordered" evidence="7">
    <location>
        <begin position="33"/>
        <end position="70"/>
    </location>
</feature>
<dbReference type="Proteomes" id="UP000678499">
    <property type="component" value="Unassembled WGS sequence"/>
</dbReference>
<dbReference type="GO" id="GO:0005576">
    <property type="term" value="C:extracellular region"/>
    <property type="evidence" value="ECO:0007669"/>
    <property type="project" value="UniProtKB-SubCell"/>
</dbReference>
<dbReference type="EMBL" id="OA885981">
    <property type="protein sequence ID" value="CAD7282532.1"/>
    <property type="molecule type" value="Genomic_DNA"/>
</dbReference>
<name>A0A7R9GIK4_9CRUS</name>
<dbReference type="EMBL" id="CAJPEX010003944">
    <property type="protein sequence ID" value="CAG0922684.1"/>
    <property type="molecule type" value="Genomic_DNA"/>
</dbReference>
<dbReference type="Gene3D" id="2.40.10.10">
    <property type="entry name" value="Trypsin-like serine proteases"/>
    <property type="match status" value="1"/>
</dbReference>
<dbReference type="FunFam" id="2.40.10.10:FF:000054">
    <property type="entry name" value="Complement C1r subcomponent"/>
    <property type="match status" value="1"/>
</dbReference>
<feature type="non-terminal residue" evidence="9">
    <location>
        <position position="1"/>
    </location>
</feature>
<evidence type="ECO:0000256" key="4">
    <source>
        <dbReference type="ARBA" id="ARBA00023157"/>
    </source>
</evidence>
<keyword evidence="5" id="KW-0325">Glycoprotein</keyword>
<dbReference type="InterPro" id="IPR001254">
    <property type="entry name" value="Trypsin_dom"/>
</dbReference>
<dbReference type="CDD" id="cd00190">
    <property type="entry name" value="Tryp_SPc"/>
    <property type="match status" value="1"/>
</dbReference>